<dbReference type="EMBL" id="CALNXK010000645">
    <property type="protein sequence ID" value="CAH3188700.1"/>
    <property type="molecule type" value="Genomic_DNA"/>
</dbReference>
<evidence type="ECO:0000256" key="1">
    <source>
        <dbReference type="SAM" id="MobiDB-lite"/>
    </source>
</evidence>
<comment type="caution">
    <text evidence="2">The sequence shown here is derived from an EMBL/GenBank/DDBJ whole genome shotgun (WGS) entry which is preliminary data.</text>
</comment>
<name>A0ABN8SEU8_9CNID</name>
<gene>
    <name evidence="2" type="ORF">PLOB_00041313</name>
</gene>
<accession>A0ABN8SEU8</accession>
<evidence type="ECO:0000313" key="3">
    <source>
        <dbReference type="Proteomes" id="UP001159405"/>
    </source>
</evidence>
<feature type="compositionally biased region" description="Basic residues" evidence="1">
    <location>
        <begin position="145"/>
        <end position="163"/>
    </location>
</feature>
<dbReference type="Proteomes" id="UP001159405">
    <property type="component" value="Unassembled WGS sequence"/>
</dbReference>
<evidence type="ECO:0000313" key="2">
    <source>
        <dbReference type="EMBL" id="CAH3188700.1"/>
    </source>
</evidence>
<organism evidence="2 3">
    <name type="scientific">Porites lobata</name>
    <dbReference type="NCBI Taxonomy" id="104759"/>
    <lineage>
        <taxon>Eukaryota</taxon>
        <taxon>Metazoa</taxon>
        <taxon>Cnidaria</taxon>
        <taxon>Anthozoa</taxon>
        <taxon>Hexacorallia</taxon>
        <taxon>Scleractinia</taxon>
        <taxon>Fungiina</taxon>
        <taxon>Poritidae</taxon>
        <taxon>Porites</taxon>
    </lineage>
</organism>
<protein>
    <submittedName>
        <fullName evidence="2">Uncharacterized protein</fullName>
    </submittedName>
</protein>
<proteinExistence type="predicted"/>
<feature type="region of interest" description="Disordered" evidence="1">
    <location>
        <begin position="133"/>
        <end position="163"/>
    </location>
</feature>
<keyword evidence="3" id="KW-1185">Reference proteome</keyword>
<sequence>MAEVNDTLRNREQRLVYLVTYSRADVEKVVTREAFAEKASLGWMEMTGVKVVQWVAARELHADAGVSESNSHYHMAMKLEKRARWLKVRQFLDDRYGIRVNFSAVHNTYYSAYKYTTKKDNFCVHSEGHLDLSNARPPRTEKAISGKKRKAVGRTGGKKTKRKRGLSVYEVAHAVYPG</sequence>
<dbReference type="Gene3D" id="3.40.1310.20">
    <property type="match status" value="1"/>
</dbReference>
<reference evidence="2 3" key="1">
    <citation type="submission" date="2022-05" db="EMBL/GenBank/DDBJ databases">
        <authorList>
            <consortium name="Genoscope - CEA"/>
            <person name="William W."/>
        </authorList>
    </citation>
    <scope>NUCLEOTIDE SEQUENCE [LARGE SCALE GENOMIC DNA]</scope>
</reference>